<name>A0A2P2MV01_RHIMU</name>
<organism evidence="1">
    <name type="scientific">Rhizophora mucronata</name>
    <name type="common">Asiatic mangrove</name>
    <dbReference type="NCBI Taxonomy" id="61149"/>
    <lineage>
        <taxon>Eukaryota</taxon>
        <taxon>Viridiplantae</taxon>
        <taxon>Streptophyta</taxon>
        <taxon>Embryophyta</taxon>
        <taxon>Tracheophyta</taxon>
        <taxon>Spermatophyta</taxon>
        <taxon>Magnoliopsida</taxon>
        <taxon>eudicotyledons</taxon>
        <taxon>Gunneridae</taxon>
        <taxon>Pentapetalae</taxon>
        <taxon>rosids</taxon>
        <taxon>fabids</taxon>
        <taxon>Malpighiales</taxon>
        <taxon>Rhizophoraceae</taxon>
        <taxon>Rhizophora</taxon>
    </lineage>
</organism>
<dbReference type="EMBL" id="GGEC01053571">
    <property type="protein sequence ID" value="MBX34055.1"/>
    <property type="molecule type" value="Transcribed_RNA"/>
</dbReference>
<evidence type="ECO:0000313" key="1">
    <source>
        <dbReference type="EMBL" id="MBX34049.1"/>
    </source>
</evidence>
<reference evidence="1" key="1">
    <citation type="submission" date="2018-02" db="EMBL/GenBank/DDBJ databases">
        <title>Rhizophora mucronata_Transcriptome.</title>
        <authorList>
            <person name="Meera S.P."/>
            <person name="Sreeshan A."/>
            <person name="Augustine A."/>
        </authorList>
    </citation>
    <scope>NUCLEOTIDE SEQUENCE</scope>
    <source>
        <tissue evidence="1">Leaf</tissue>
    </source>
</reference>
<sequence length="63" mass="7085">MVFVDLAASFVFKNNPPSAILIIIALHNYFEVKDECSKVKEAIALIVENIENSFINPSDEFLL</sequence>
<protein>
    <submittedName>
        <fullName evidence="1">Uncharacterized protein</fullName>
    </submittedName>
</protein>
<dbReference type="EMBL" id="GGEC01053565">
    <property type="protein sequence ID" value="MBX34049.1"/>
    <property type="molecule type" value="Transcribed_RNA"/>
</dbReference>
<accession>A0A2P2MV01</accession>
<proteinExistence type="predicted"/>
<dbReference type="AlphaFoldDB" id="A0A2P2MV01"/>